<protein>
    <submittedName>
        <fullName evidence="1">PAC2 family protein</fullName>
    </submittedName>
</protein>
<organism evidence="1 2">
    <name type="scientific">Odinarchaeota yellowstonii (strain LCB_4)</name>
    <dbReference type="NCBI Taxonomy" id="1841599"/>
    <lineage>
        <taxon>Archaea</taxon>
        <taxon>Promethearchaeati</taxon>
        <taxon>Candidatus Odinarchaeota</taxon>
        <taxon>Candidatus Odinarchaeia</taxon>
        <taxon>Candidatus Odinarchaeales</taxon>
        <taxon>Candidatus Odinarchaeaceae</taxon>
        <taxon>Candidatus Odinarchaeum</taxon>
    </lineage>
</organism>
<reference evidence="1" key="1">
    <citation type="journal article" date="2017" name="Nature">
        <title>Asgard archaea illuminate the origin of eukaryotic cellular complexity.</title>
        <authorList>
            <person name="Zaremba-Niedzwiedzka K."/>
            <person name="Caceres E.F."/>
            <person name="Saw J.H."/>
            <person name="Backstrom D."/>
            <person name="Juzokaite L."/>
            <person name="Vancaester E."/>
            <person name="Seitz K.W."/>
            <person name="Anantharaman K."/>
            <person name="Starnawski P."/>
            <person name="Kjeldsen K.U."/>
            <person name="Scott M.B."/>
            <person name="Nunoura T."/>
            <person name="Banfield J.F."/>
            <person name="Schramm A."/>
            <person name="Baker B.J."/>
            <person name="Spang A."/>
            <person name="Ettema T.J.G."/>
        </authorList>
    </citation>
    <scope>NUCLEOTIDE SEQUENCE</scope>
    <source>
        <strain evidence="1">LCB_4</strain>
    </source>
</reference>
<dbReference type="PANTHER" id="PTHR35610">
    <property type="entry name" value="3-ISOPROPYLMALATE DEHYDRATASE-RELATED"/>
    <property type="match status" value="1"/>
</dbReference>
<evidence type="ECO:0000313" key="1">
    <source>
        <dbReference type="EMBL" id="WEU39955.1"/>
    </source>
</evidence>
<reference evidence="1" key="2">
    <citation type="journal article" date="2022" name="Nat. Microbiol.">
        <title>A closed Candidatus Odinarchaeum chromosome exposes Asgard archaeal viruses.</title>
        <authorList>
            <person name="Tamarit D."/>
            <person name="Caceres E.F."/>
            <person name="Krupovic M."/>
            <person name="Nijland R."/>
            <person name="Eme L."/>
            <person name="Robinson N.P."/>
            <person name="Ettema T.J.G."/>
        </authorList>
    </citation>
    <scope>NUCLEOTIDE SEQUENCE</scope>
    <source>
        <strain evidence="1">LCB_4</strain>
    </source>
</reference>
<dbReference type="Gene3D" id="3.40.50.10900">
    <property type="entry name" value="PAC-like subunit"/>
    <property type="match status" value="1"/>
</dbReference>
<dbReference type="InterPro" id="IPR038389">
    <property type="entry name" value="PSMG2_sf"/>
</dbReference>
<proteinExistence type="predicted"/>
<accession>A0AAF0IB07</accession>
<dbReference type="Proteomes" id="UP000186851">
    <property type="component" value="Chromosome"/>
</dbReference>
<sequence>MEDYFIQNYNSFEGAGGRKICIQGMPGIALAGKFTVDYIIKALGAKKIFDLYFYDFPPQVLIDLGLMNLPSVYLFHYYNELSGDDLLFLSSDFQPLTHYGVNALSLILAEQLRKLGVKLVISLGASAVNTIVKDPKIYASATSQNILNKDLNPPEFERFSDGVITGMNGVLPAIIGRDGDIQGVILLAEACRYLTCDFRASKKLLEALEKLLNIKIDQTEIDSKIRELDESIEKLKLEEQSRRQTVRDEKTNYIG</sequence>
<dbReference type="PANTHER" id="PTHR35610:SF7">
    <property type="entry name" value="3-ISOPROPYLMALATE DEHYDRATASE"/>
    <property type="match status" value="1"/>
</dbReference>
<dbReference type="InterPro" id="IPR019151">
    <property type="entry name" value="Proteasome_assmbl_chaperone_2"/>
</dbReference>
<dbReference type="Pfam" id="PF09754">
    <property type="entry name" value="PAC2"/>
    <property type="match status" value="1"/>
</dbReference>
<evidence type="ECO:0000313" key="2">
    <source>
        <dbReference type="Proteomes" id="UP000186851"/>
    </source>
</evidence>
<dbReference type="KEGG" id="oyw:OdinLCB4_005660"/>
<dbReference type="AlphaFoldDB" id="A0AAF0IB07"/>
<dbReference type="EMBL" id="CP091871">
    <property type="protein sequence ID" value="WEU39955.1"/>
    <property type="molecule type" value="Genomic_DNA"/>
</dbReference>
<dbReference type="SUPFAM" id="SSF159659">
    <property type="entry name" value="Cgl1923-like"/>
    <property type="match status" value="1"/>
</dbReference>
<gene>
    <name evidence="1" type="ORF">OdinLCB4_005660</name>
</gene>
<name>A0AAF0IB07_ODILC</name>